<evidence type="ECO:0000313" key="3">
    <source>
        <dbReference type="Proteomes" id="UP000602381"/>
    </source>
</evidence>
<dbReference type="EMBL" id="BMOV01000003">
    <property type="protein sequence ID" value="GGO09351.1"/>
    <property type="molecule type" value="Genomic_DNA"/>
</dbReference>
<reference evidence="3" key="1">
    <citation type="journal article" date="2019" name="Int. J. Syst. Evol. Microbiol.">
        <title>The Global Catalogue of Microorganisms (GCM) 10K type strain sequencing project: providing services to taxonomists for standard genome sequencing and annotation.</title>
        <authorList>
            <consortium name="The Broad Institute Genomics Platform"/>
            <consortium name="The Broad Institute Genome Sequencing Center for Infectious Disease"/>
            <person name="Wu L."/>
            <person name="Ma J."/>
        </authorList>
    </citation>
    <scope>NUCLEOTIDE SEQUENCE [LARGE SCALE GENOMIC DNA]</scope>
    <source>
        <strain evidence="3">JCM 17843</strain>
    </source>
</reference>
<dbReference type="RefSeq" id="WP_150005020.1">
    <property type="nucleotide sequence ID" value="NZ_BMOV01000003.1"/>
</dbReference>
<feature type="transmembrane region" description="Helical" evidence="1">
    <location>
        <begin position="214"/>
        <end position="234"/>
    </location>
</feature>
<feature type="transmembrane region" description="Helical" evidence="1">
    <location>
        <begin position="104"/>
        <end position="124"/>
    </location>
</feature>
<feature type="transmembrane region" description="Helical" evidence="1">
    <location>
        <begin position="53"/>
        <end position="73"/>
    </location>
</feature>
<dbReference type="PANTHER" id="PTHR33802">
    <property type="entry name" value="SI:CH211-161H7.5-RELATED"/>
    <property type="match status" value="1"/>
</dbReference>
<dbReference type="PANTHER" id="PTHR33802:SF1">
    <property type="entry name" value="XK-RELATED PROTEIN"/>
    <property type="match status" value="1"/>
</dbReference>
<keyword evidence="3" id="KW-1185">Reference proteome</keyword>
<dbReference type="Gene3D" id="1.20.1260.100">
    <property type="entry name" value="TspO/MBR protein"/>
    <property type="match status" value="1"/>
</dbReference>
<name>A0ABQ2LBL1_9PROT</name>
<keyword evidence="1" id="KW-0812">Transmembrane</keyword>
<feature type="transmembrane region" description="Helical" evidence="1">
    <location>
        <begin position="189"/>
        <end position="208"/>
    </location>
</feature>
<dbReference type="Proteomes" id="UP000602381">
    <property type="component" value="Unassembled WGS sequence"/>
</dbReference>
<keyword evidence="1" id="KW-0472">Membrane</keyword>
<proteinExistence type="predicted"/>
<evidence type="ECO:0000313" key="2">
    <source>
        <dbReference type="EMBL" id="GGO09351.1"/>
    </source>
</evidence>
<accession>A0ABQ2LBL1</accession>
<dbReference type="InterPro" id="IPR038330">
    <property type="entry name" value="TspO/MBR-related_sf"/>
</dbReference>
<gene>
    <name evidence="2" type="ORF">GCM10007972_10810</name>
</gene>
<feature type="transmembrane region" description="Helical" evidence="1">
    <location>
        <begin position="136"/>
        <end position="160"/>
    </location>
</feature>
<keyword evidence="1" id="KW-1133">Transmembrane helix</keyword>
<feature type="transmembrane region" description="Helical" evidence="1">
    <location>
        <begin position="166"/>
        <end position="182"/>
    </location>
</feature>
<protein>
    <submittedName>
        <fullName evidence="2">Seryl-tRNA synthetase</fullName>
    </submittedName>
</protein>
<evidence type="ECO:0000256" key="1">
    <source>
        <dbReference type="SAM" id="Phobius"/>
    </source>
</evidence>
<comment type="caution">
    <text evidence="2">The sequence shown here is derived from an EMBL/GenBank/DDBJ whole genome shotgun (WGS) entry which is preliminary data.</text>
</comment>
<sequence>MNARTLAIAVLIATLTFALAPLFTPGFNGFTPDQFPVRQFYPSIQPAGYAFSIWGLIYPWLIIGAAFGVWQAADDPDWRAMRLPLVISLIIGTFWIAIANIAPIWATLMIVVMAAAAIAAMLRAGRNQPWLQLRPVALYAGWLTAATGVAIGIVLGGYAILSEQSAAILCLIGVIVVALGVQTARPREWGYPAAIVWALIGVIVANISDANWPVIGLAALGMVVLVLRAVRAIMKGPTQ</sequence>
<organism evidence="2 3">
    <name type="scientific">Iodidimonas muriae</name>
    <dbReference type="NCBI Taxonomy" id="261467"/>
    <lineage>
        <taxon>Bacteria</taxon>
        <taxon>Pseudomonadati</taxon>
        <taxon>Pseudomonadota</taxon>
        <taxon>Alphaproteobacteria</taxon>
        <taxon>Iodidimonadales</taxon>
        <taxon>Iodidimonadaceae</taxon>
        <taxon>Iodidimonas</taxon>
    </lineage>
</organism>
<feature type="transmembrane region" description="Helical" evidence="1">
    <location>
        <begin position="80"/>
        <end position="98"/>
    </location>
</feature>